<dbReference type="Pfam" id="PF05199">
    <property type="entry name" value="GMC_oxred_C"/>
    <property type="match status" value="1"/>
</dbReference>
<reference evidence="6" key="3">
    <citation type="submission" date="2025-08" db="UniProtKB">
        <authorList>
            <consortium name="RefSeq"/>
        </authorList>
    </citation>
    <scope>IDENTIFICATION</scope>
    <source>
        <strain evidence="6">CBS 342.82</strain>
    </source>
</reference>
<comment type="similarity">
    <text evidence="1">Belongs to the GMC oxidoreductase family.</text>
</comment>
<feature type="active site" description="Proton donor" evidence="2">
    <location>
        <position position="541"/>
    </location>
</feature>
<sequence length="676" mass="71618">MFPAIQLLMATIPLLASSLPLNSPLLQSYDYIVVGGGPGGLVVANRLSEDPSINVLLLEAGPADRREDAVQVPGLVGTTVGSLYDWNLSTVAQEHLDGLPRKIPQGHALGGGTIINGMLWYRGNVADYTDWVQLGNPGWGWDDLLPYFKKSETYTPEPSPDIAQQYSIFEKSEVHGFQGPVNVSTGQHVTAVLFDGRAIQNVSSPPGTLHGQGHSPMAGASMFGSGTTLNVPGGHGDDGSLGLIRRSLRLTSHSKKQDTTATDPRLVARGVEFAPSIHSPRFQVQATREVILSAGAIHTPQLLMLSGIGPAAALDRMGVSVNIDLPGVGSNLQDHAQVWNFYPYGNDSVQYSDSLRNATIARLAWDQYRSNASGPLTSTAVGGVAFPALPIVVNGSTDIALKAISQPPDQYLAPGTHADVIAGFQRQQGLMATALLDGSRAAYEIINGNDGVLTVSTMKSFSRGSVSLNSTQPFDPPSIDPRYGSDPTDVAILKTALQFNLRLLSTPALSQLQPRPLFPSPNATDDELETYIRRHIQTEYHPSGTAAMMPLELGGVVDPALRVWGTANLRVVDASVFPLLPAAHLQAVVYGVAEKAADLIKAAQIDRSSMAPQVPTAGSQYANSIVAVTNTLGNTSDVVDTSAAAITPLPGKTSDMPSTIWQTRTTFVTVYVTASA</sequence>
<dbReference type="InterPro" id="IPR012132">
    <property type="entry name" value="GMC_OxRdtase"/>
</dbReference>
<dbReference type="PANTHER" id="PTHR11552:SF115">
    <property type="entry name" value="DEHYDROGENASE XPTC-RELATED"/>
    <property type="match status" value="1"/>
</dbReference>
<dbReference type="GeneID" id="54365566"/>
<dbReference type="Gene3D" id="3.30.560.10">
    <property type="entry name" value="Glucose Oxidase, domain 3"/>
    <property type="match status" value="1"/>
</dbReference>
<gene>
    <name evidence="6" type="ORF">K489DRAFT_411020</name>
</gene>
<dbReference type="AlphaFoldDB" id="A0A6J3M113"/>
<dbReference type="InterPro" id="IPR007867">
    <property type="entry name" value="GMC_OxRtase_C"/>
</dbReference>
<feature type="chain" id="PRO_5026762862" evidence="3">
    <location>
        <begin position="19"/>
        <end position="676"/>
    </location>
</feature>
<feature type="active site" description="Proton acceptor" evidence="2">
    <location>
        <position position="584"/>
    </location>
</feature>
<organism evidence="6">
    <name type="scientific">Dissoconium aciculare CBS 342.82</name>
    <dbReference type="NCBI Taxonomy" id="1314786"/>
    <lineage>
        <taxon>Eukaryota</taxon>
        <taxon>Fungi</taxon>
        <taxon>Dikarya</taxon>
        <taxon>Ascomycota</taxon>
        <taxon>Pezizomycotina</taxon>
        <taxon>Dothideomycetes</taxon>
        <taxon>Dothideomycetidae</taxon>
        <taxon>Mycosphaerellales</taxon>
        <taxon>Dissoconiaceae</taxon>
        <taxon>Dissoconium</taxon>
    </lineage>
</organism>
<evidence type="ECO:0000313" key="6">
    <source>
        <dbReference type="RefSeq" id="XP_033458604.1"/>
    </source>
</evidence>
<feature type="signal peptide" evidence="3">
    <location>
        <begin position="1"/>
        <end position="18"/>
    </location>
</feature>
<evidence type="ECO:0000256" key="3">
    <source>
        <dbReference type="SAM" id="SignalP"/>
    </source>
</evidence>
<feature type="domain" description="Glucose-methanol-choline oxidoreductase N-terminal" evidence="4">
    <location>
        <begin position="295"/>
        <end position="309"/>
    </location>
</feature>
<dbReference type="PIRSF" id="PIRSF000137">
    <property type="entry name" value="Alcohol_oxidase"/>
    <property type="match status" value="1"/>
</dbReference>
<dbReference type="Proteomes" id="UP000504637">
    <property type="component" value="Unplaced"/>
</dbReference>
<dbReference type="PROSITE" id="PS00624">
    <property type="entry name" value="GMC_OXRED_2"/>
    <property type="match status" value="1"/>
</dbReference>
<evidence type="ECO:0000259" key="4">
    <source>
        <dbReference type="PROSITE" id="PS00624"/>
    </source>
</evidence>
<evidence type="ECO:0000256" key="1">
    <source>
        <dbReference type="ARBA" id="ARBA00010790"/>
    </source>
</evidence>
<dbReference type="GO" id="GO:0016614">
    <property type="term" value="F:oxidoreductase activity, acting on CH-OH group of donors"/>
    <property type="evidence" value="ECO:0007669"/>
    <property type="project" value="InterPro"/>
</dbReference>
<reference evidence="6" key="1">
    <citation type="submission" date="2020-01" db="EMBL/GenBank/DDBJ databases">
        <authorList>
            <consortium name="DOE Joint Genome Institute"/>
            <person name="Haridas S."/>
            <person name="Albert R."/>
            <person name="Binder M."/>
            <person name="Bloem J."/>
            <person name="Labutti K."/>
            <person name="Salamov A."/>
            <person name="Andreopoulos B."/>
            <person name="Baker S.E."/>
            <person name="Barry K."/>
            <person name="Bills G."/>
            <person name="Bluhm B.H."/>
            <person name="Cannon C."/>
            <person name="Castanera R."/>
            <person name="Culley D.E."/>
            <person name="Daum C."/>
            <person name="Ezra D."/>
            <person name="Gonzalez J.B."/>
            <person name="Henrissat B."/>
            <person name="Kuo A."/>
            <person name="Liang C."/>
            <person name="Lipzen A."/>
            <person name="Lutzoni F."/>
            <person name="Magnuson J."/>
            <person name="Mondo S."/>
            <person name="Nolan M."/>
            <person name="Ohm R."/>
            <person name="Pangilinan J."/>
            <person name="Park H.-J."/>
            <person name="Ramirez L."/>
            <person name="Alfaro M."/>
            <person name="Sun H."/>
            <person name="Tritt A."/>
            <person name="Yoshinaga Y."/>
            <person name="Zwiers L.-H."/>
            <person name="Turgeon B.G."/>
            <person name="Goodwin S.B."/>
            <person name="Spatafora J.W."/>
            <person name="Crous P.W."/>
            <person name="Grigoriev I.V."/>
        </authorList>
    </citation>
    <scope>NUCLEOTIDE SEQUENCE</scope>
    <source>
        <strain evidence="6">CBS 342.82</strain>
    </source>
</reference>
<name>A0A6J3M113_9PEZI</name>
<dbReference type="RefSeq" id="XP_033458604.1">
    <property type="nucleotide sequence ID" value="XM_033607767.1"/>
</dbReference>
<dbReference type="Pfam" id="PF00732">
    <property type="entry name" value="GMC_oxred_N"/>
    <property type="match status" value="2"/>
</dbReference>
<evidence type="ECO:0000256" key="2">
    <source>
        <dbReference type="PIRSR" id="PIRSR000137-1"/>
    </source>
</evidence>
<proteinExistence type="inferred from homology"/>
<dbReference type="SUPFAM" id="SSF54373">
    <property type="entry name" value="FAD-linked reductases, C-terminal domain"/>
    <property type="match status" value="1"/>
</dbReference>
<keyword evidence="3" id="KW-0732">Signal</keyword>
<accession>A0A6J3M113</accession>
<dbReference type="GO" id="GO:0050660">
    <property type="term" value="F:flavin adenine dinucleotide binding"/>
    <property type="evidence" value="ECO:0007669"/>
    <property type="project" value="InterPro"/>
</dbReference>
<dbReference type="InterPro" id="IPR000172">
    <property type="entry name" value="GMC_OxRdtase_N"/>
</dbReference>
<reference evidence="6" key="2">
    <citation type="submission" date="2020-04" db="EMBL/GenBank/DDBJ databases">
        <authorList>
            <consortium name="NCBI Genome Project"/>
        </authorList>
    </citation>
    <scope>NUCLEOTIDE SEQUENCE</scope>
    <source>
        <strain evidence="6">CBS 342.82</strain>
    </source>
</reference>
<dbReference type="Gene3D" id="3.50.50.60">
    <property type="entry name" value="FAD/NAD(P)-binding domain"/>
    <property type="match status" value="1"/>
</dbReference>
<dbReference type="GO" id="GO:0044550">
    <property type="term" value="P:secondary metabolite biosynthetic process"/>
    <property type="evidence" value="ECO:0007669"/>
    <property type="project" value="TreeGrafter"/>
</dbReference>
<dbReference type="SUPFAM" id="SSF51905">
    <property type="entry name" value="FAD/NAD(P)-binding domain"/>
    <property type="match status" value="1"/>
</dbReference>
<dbReference type="OrthoDB" id="269227at2759"/>
<keyword evidence="5" id="KW-1185">Reference proteome</keyword>
<dbReference type="InterPro" id="IPR036188">
    <property type="entry name" value="FAD/NAD-bd_sf"/>
</dbReference>
<dbReference type="PANTHER" id="PTHR11552">
    <property type="entry name" value="GLUCOSE-METHANOL-CHOLINE GMC OXIDOREDUCTASE"/>
    <property type="match status" value="1"/>
</dbReference>
<evidence type="ECO:0000313" key="5">
    <source>
        <dbReference type="Proteomes" id="UP000504637"/>
    </source>
</evidence>
<protein>
    <submittedName>
        <fullName evidence="6">GMC oxidoreductase</fullName>
    </submittedName>
</protein>